<keyword evidence="3" id="KW-1185">Reference proteome</keyword>
<dbReference type="AlphaFoldDB" id="A0A653SF19"/>
<reference evidence="2 3" key="1">
    <citation type="submission" date="2019-10" db="EMBL/GenBank/DDBJ databases">
        <authorList>
            <person name="Karimi E."/>
        </authorList>
    </citation>
    <scope>NUCLEOTIDE SEQUENCE [LARGE SCALE GENOMIC DNA]</scope>
    <source>
        <strain evidence="2">Maribacter sp. 151</strain>
    </source>
</reference>
<sequence>MKVYIAILVFCMSHFISFAQFNEKISYQAVIRSVEGEILVKSPVGVKIAIVHQDTNGSRVYEETHALVTNENGLVTMQIGAGNVLLGNFSTIEWSNGPFYIETQMDLTGGTDYSITGLTELLSVPYALYAKTAGAVASTNSNYQNNADIVSFENNRNINENDINNTIECTQTASLILISNFNSMAIGEVINLEAHNGAVLSIQAMDGVELNYTDGGSATFISNLGNVRFGMLRKIAENSYIVSGQ</sequence>
<protein>
    <submittedName>
        <fullName evidence="2">Uncharacterized protein</fullName>
    </submittedName>
</protein>
<accession>A0A653SF19</accession>
<dbReference type="EMBL" id="CABWLR010000003">
    <property type="protein sequence ID" value="VXB65316.1"/>
    <property type="molecule type" value="Genomic_DNA"/>
</dbReference>
<keyword evidence="1" id="KW-0732">Signal</keyword>
<organism evidence="2 3">
    <name type="scientific">Maribacter litoralis</name>
    <dbReference type="NCBI Taxonomy" id="2059726"/>
    <lineage>
        <taxon>Bacteria</taxon>
        <taxon>Pseudomonadati</taxon>
        <taxon>Bacteroidota</taxon>
        <taxon>Flavobacteriia</taxon>
        <taxon>Flavobacteriales</taxon>
        <taxon>Flavobacteriaceae</taxon>
        <taxon>Maribacter</taxon>
    </lineage>
</organism>
<name>A0A653SF19_9FLAO</name>
<feature type="signal peptide" evidence="1">
    <location>
        <begin position="1"/>
        <end position="19"/>
    </location>
</feature>
<dbReference type="RefSeq" id="WP_159302896.1">
    <property type="nucleotide sequence ID" value="NZ_LR733271.1"/>
</dbReference>
<feature type="chain" id="PRO_5024879357" evidence="1">
    <location>
        <begin position="20"/>
        <end position="245"/>
    </location>
</feature>
<evidence type="ECO:0000313" key="2">
    <source>
        <dbReference type="EMBL" id="VXB65316.1"/>
    </source>
</evidence>
<evidence type="ECO:0000313" key="3">
    <source>
        <dbReference type="Proteomes" id="UP000430202"/>
    </source>
</evidence>
<evidence type="ECO:0000256" key="1">
    <source>
        <dbReference type="SAM" id="SignalP"/>
    </source>
</evidence>
<proteinExistence type="predicted"/>
<gene>
    <name evidence="2" type="ORF">MARI151_30262</name>
</gene>
<dbReference type="Proteomes" id="UP000430202">
    <property type="component" value="Unassembled WGS sequence"/>
</dbReference>